<keyword evidence="2" id="KW-1185">Reference proteome</keyword>
<evidence type="ECO:0000313" key="2">
    <source>
        <dbReference type="Proteomes" id="UP000091897"/>
    </source>
</evidence>
<evidence type="ECO:0008006" key="3">
    <source>
        <dbReference type="Google" id="ProtNLM"/>
    </source>
</evidence>
<proteinExistence type="predicted"/>
<reference evidence="1 2" key="1">
    <citation type="submission" date="2016-06" db="EMBL/GenBank/DDBJ databases">
        <title>Complete genome sequences of Bordetella bronchialis and Bordetella flabilis.</title>
        <authorList>
            <person name="LiPuma J.J."/>
            <person name="Spilker T."/>
        </authorList>
    </citation>
    <scope>NUCLEOTIDE SEQUENCE [LARGE SCALE GENOMIC DNA]</scope>
    <source>
        <strain evidence="1 2">AU3182</strain>
    </source>
</reference>
<name>A0ABM6CT09_9BORD</name>
<accession>A0ABM6CT09</accession>
<organism evidence="1 2">
    <name type="scientific">Bordetella bronchialis</name>
    <dbReference type="NCBI Taxonomy" id="463025"/>
    <lineage>
        <taxon>Bacteria</taxon>
        <taxon>Pseudomonadati</taxon>
        <taxon>Pseudomonadota</taxon>
        <taxon>Betaproteobacteria</taxon>
        <taxon>Burkholderiales</taxon>
        <taxon>Alcaligenaceae</taxon>
        <taxon>Bordetella</taxon>
    </lineage>
</organism>
<evidence type="ECO:0000313" key="1">
    <source>
        <dbReference type="EMBL" id="ANN67185.1"/>
    </source>
</evidence>
<protein>
    <recommendedName>
        <fullName evidence="3">DUF2783 domain-containing protein</fullName>
    </recommendedName>
</protein>
<dbReference type="Proteomes" id="UP000091897">
    <property type="component" value="Chromosome"/>
</dbReference>
<dbReference type="EMBL" id="CP016170">
    <property type="protein sequence ID" value="ANN67185.1"/>
    <property type="molecule type" value="Genomic_DNA"/>
</dbReference>
<gene>
    <name evidence="1" type="ORF">BAU06_13570</name>
</gene>
<sequence length="69" mass="7581">MHREDTAMNAEQYDIARLASLAIHFVLGSGASIEDAIRVLELAERMLRDAYDEERGQAADPGAQVTALH</sequence>